<evidence type="ECO:0000256" key="1">
    <source>
        <dbReference type="ARBA" id="ARBA00022679"/>
    </source>
</evidence>
<dbReference type="CDD" id="cd04301">
    <property type="entry name" value="NAT_SF"/>
    <property type="match status" value="1"/>
</dbReference>
<dbReference type="PANTHER" id="PTHR43877:SF2">
    <property type="entry name" value="AMINOALKYLPHOSPHONATE N-ACETYLTRANSFERASE-RELATED"/>
    <property type="match status" value="1"/>
</dbReference>
<protein>
    <submittedName>
        <fullName evidence="4">GNAT superfamily N-acetyltransferase</fullName>
    </submittedName>
</protein>
<organism evidence="4 5">
    <name type="scientific">Sulfitobacter undariae</name>
    <dbReference type="NCBI Taxonomy" id="1563671"/>
    <lineage>
        <taxon>Bacteria</taxon>
        <taxon>Pseudomonadati</taxon>
        <taxon>Pseudomonadota</taxon>
        <taxon>Alphaproteobacteria</taxon>
        <taxon>Rhodobacterales</taxon>
        <taxon>Roseobacteraceae</taxon>
        <taxon>Sulfitobacter</taxon>
    </lineage>
</organism>
<gene>
    <name evidence="4" type="ORF">GGR95_000447</name>
</gene>
<dbReference type="PROSITE" id="PS51186">
    <property type="entry name" value="GNAT"/>
    <property type="match status" value="1"/>
</dbReference>
<dbReference type="RefSeq" id="WP_184562293.1">
    <property type="nucleotide sequence ID" value="NZ_JACIEI010000001.1"/>
</dbReference>
<dbReference type="InterPro" id="IPR050832">
    <property type="entry name" value="Bact_Acetyltransf"/>
</dbReference>
<evidence type="ECO:0000259" key="3">
    <source>
        <dbReference type="PROSITE" id="PS51186"/>
    </source>
</evidence>
<accession>A0A7W6E160</accession>
<dbReference type="SUPFAM" id="SSF55729">
    <property type="entry name" value="Acyl-CoA N-acyltransferases (Nat)"/>
    <property type="match status" value="1"/>
</dbReference>
<dbReference type="Gene3D" id="3.40.630.30">
    <property type="match status" value="1"/>
</dbReference>
<keyword evidence="1 4" id="KW-0808">Transferase</keyword>
<dbReference type="PANTHER" id="PTHR43877">
    <property type="entry name" value="AMINOALKYLPHOSPHONATE N-ACETYLTRANSFERASE-RELATED-RELATED"/>
    <property type="match status" value="1"/>
</dbReference>
<reference evidence="4 5" key="1">
    <citation type="submission" date="2020-08" db="EMBL/GenBank/DDBJ databases">
        <title>Genomic Encyclopedia of Type Strains, Phase IV (KMG-IV): sequencing the most valuable type-strain genomes for metagenomic binning, comparative biology and taxonomic classification.</title>
        <authorList>
            <person name="Goeker M."/>
        </authorList>
    </citation>
    <scope>NUCLEOTIDE SEQUENCE [LARGE SCALE GENOMIC DNA]</scope>
    <source>
        <strain evidence="4 5">DSM 102234</strain>
    </source>
</reference>
<dbReference type="GO" id="GO:0016747">
    <property type="term" value="F:acyltransferase activity, transferring groups other than amino-acyl groups"/>
    <property type="evidence" value="ECO:0007669"/>
    <property type="project" value="InterPro"/>
</dbReference>
<dbReference type="InterPro" id="IPR016181">
    <property type="entry name" value="Acyl_CoA_acyltransferase"/>
</dbReference>
<dbReference type="Pfam" id="PF00583">
    <property type="entry name" value="Acetyltransf_1"/>
    <property type="match status" value="1"/>
</dbReference>
<comment type="caution">
    <text evidence="4">The sequence shown here is derived from an EMBL/GenBank/DDBJ whole genome shotgun (WGS) entry which is preliminary data.</text>
</comment>
<keyword evidence="5" id="KW-1185">Reference proteome</keyword>
<dbReference type="AlphaFoldDB" id="A0A7W6E160"/>
<evidence type="ECO:0000256" key="2">
    <source>
        <dbReference type="ARBA" id="ARBA00023315"/>
    </source>
</evidence>
<sequence>MSLTTRPLAQTDHAEWEVLFQGYATFYKVEQTQAMRDTVWGWLHDPAHGSNCIVAVLDDTIIGFTHYRPFTSNLRAATNGFLDDLFVDPDTRGSGAAQALIEAVADKGRENGWGLIRWITAEDNYRARGVYDRVATRTPWVTYDIKL</sequence>
<dbReference type="InterPro" id="IPR000182">
    <property type="entry name" value="GNAT_dom"/>
</dbReference>
<name>A0A7W6E160_9RHOB</name>
<evidence type="ECO:0000313" key="4">
    <source>
        <dbReference type="EMBL" id="MBB3992828.1"/>
    </source>
</evidence>
<feature type="domain" description="N-acetyltransferase" evidence="3">
    <location>
        <begin position="3"/>
        <end position="147"/>
    </location>
</feature>
<keyword evidence="2" id="KW-0012">Acyltransferase</keyword>
<proteinExistence type="predicted"/>
<evidence type="ECO:0000313" key="5">
    <source>
        <dbReference type="Proteomes" id="UP000530268"/>
    </source>
</evidence>
<dbReference type="EMBL" id="JACIEI010000001">
    <property type="protein sequence ID" value="MBB3992828.1"/>
    <property type="molecule type" value="Genomic_DNA"/>
</dbReference>
<dbReference type="Proteomes" id="UP000530268">
    <property type="component" value="Unassembled WGS sequence"/>
</dbReference>